<gene>
    <name evidence="3" type="ORF">FCS05_16870</name>
    <name evidence="2" type="ORF">HNQ10_003897</name>
</gene>
<dbReference type="Pfam" id="PF13692">
    <property type="entry name" value="Glyco_trans_1_4"/>
    <property type="match status" value="1"/>
</dbReference>
<dbReference type="Proteomes" id="UP000536909">
    <property type="component" value="Unassembled WGS sequence"/>
</dbReference>
<evidence type="ECO:0000313" key="2">
    <source>
        <dbReference type="EMBL" id="MBB5297037.1"/>
    </source>
</evidence>
<dbReference type="PANTHER" id="PTHR45947">
    <property type="entry name" value="SULFOQUINOVOSYL TRANSFERASE SQD2"/>
    <property type="match status" value="1"/>
</dbReference>
<dbReference type="PANTHER" id="PTHR45947:SF3">
    <property type="entry name" value="SULFOQUINOVOSYL TRANSFERASE SQD2"/>
    <property type="match status" value="1"/>
</dbReference>
<comment type="caution">
    <text evidence="3">The sequence shown here is derived from an EMBL/GenBank/DDBJ whole genome shotgun (WGS) entry which is preliminary data.</text>
</comment>
<protein>
    <submittedName>
        <fullName evidence="3">Glycosyltransferase family 4 protein</fullName>
    </submittedName>
    <submittedName>
        <fullName evidence="2">Glycosyltransferase involved in cell wall biosynthesis</fullName>
    </submittedName>
</protein>
<evidence type="ECO:0000313" key="5">
    <source>
        <dbReference type="Proteomes" id="UP000536909"/>
    </source>
</evidence>
<evidence type="ECO:0000313" key="3">
    <source>
        <dbReference type="EMBL" id="TLK23044.1"/>
    </source>
</evidence>
<dbReference type="SUPFAM" id="SSF53756">
    <property type="entry name" value="UDP-Glycosyltransferase/glycogen phosphorylase"/>
    <property type="match status" value="1"/>
</dbReference>
<dbReference type="EMBL" id="JACHFV010000016">
    <property type="protein sequence ID" value="MBB5297037.1"/>
    <property type="molecule type" value="Genomic_DNA"/>
</dbReference>
<dbReference type="InterPro" id="IPR028098">
    <property type="entry name" value="Glyco_trans_4-like_N"/>
</dbReference>
<accession>A0AAJ5F2J0</accession>
<proteinExistence type="predicted"/>
<evidence type="ECO:0000259" key="1">
    <source>
        <dbReference type="Pfam" id="PF13579"/>
    </source>
</evidence>
<dbReference type="Gene3D" id="3.40.50.2000">
    <property type="entry name" value="Glycogen Phosphorylase B"/>
    <property type="match status" value="2"/>
</dbReference>
<dbReference type="InterPro" id="IPR050194">
    <property type="entry name" value="Glycosyltransferase_grp1"/>
</dbReference>
<evidence type="ECO:0000313" key="4">
    <source>
        <dbReference type="Proteomes" id="UP000308000"/>
    </source>
</evidence>
<feature type="domain" description="Glycosyltransferase subfamily 4-like N-terminal" evidence="1">
    <location>
        <begin position="27"/>
        <end position="177"/>
    </location>
</feature>
<dbReference type="AlphaFoldDB" id="A0AAJ5F2J0"/>
<name>A0AAJ5F2J0_9DEIO</name>
<dbReference type="GO" id="GO:0016758">
    <property type="term" value="F:hexosyltransferase activity"/>
    <property type="evidence" value="ECO:0007669"/>
    <property type="project" value="TreeGrafter"/>
</dbReference>
<dbReference type="Pfam" id="PF13579">
    <property type="entry name" value="Glyco_trans_4_4"/>
    <property type="match status" value="1"/>
</dbReference>
<dbReference type="EMBL" id="VBRC01000014">
    <property type="protein sequence ID" value="TLK23044.1"/>
    <property type="molecule type" value="Genomic_DNA"/>
</dbReference>
<dbReference type="Proteomes" id="UP000308000">
    <property type="component" value="Unassembled WGS sequence"/>
</dbReference>
<keyword evidence="5" id="KW-1185">Reference proteome</keyword>
<reference evidence="2 5" key="2">
    <citation type="submission" date="2020-08" db="EMBL/GenBank/DDBJ databases">
        <title>Genomic Encyclopedia of Type Strains, Phase IV (KMG-IV): sequencing the most valuable type-strain genomes for metagenomic binning, comparative biology and taxonomic classification.</title>
        <authorList>
            <person name="Goeker M."/>
        </authorList>
    </citation>
    <scope>NUCLEOTIDE SEQUENCE [LARGE SCALE GENOMIC DNA]</scope>
    <source>
        <strain evidence="2 5">DSM 105434</strain>
    </source>
</reference>
<organism evidence="3 4">
    <name type="scientific">Deinococcus metallilatus</name>
    <dbReference type="NCBI Taxonomy" id="1211322"/>
    <lineage>
        <taxon>Bacteria</taxon>
        <taxon>Thermotogati</taxon>
        <taxon>Deinococcota</taxon>
        <taxon>Deinococci</taxon>
        <taxon>Deinococcales</taxon>
        <taxon>Deinococcaceae</taxon>
        <taxon>Deinococcus</taxon>
    </lineage>
</organism>
<sequence>MRASQQTIFYSVTISFSLRFLKGQLGRLEEHGWRVLVSAGEDPTTPGELEAFARQEKALAIRVPMHREISPRADLVSLARLFLTYRKARPTVINVGTPKAGLLGGLAGVAARVPIRIYTLHGLRLETATGAKRQLLTAMERLAMACAHRVVCVSPSLRERVHELGLAPASKTVVLGAGSVNGVPLPDPAATLGASAELRRTLPLPEGTPVVGFVGRFTRDKGIAELMAAYRQVRSQFPATRLLLVGDYEAGDPVPADIRKAIESDPSVIHVGFVPDVTPYYPLMSVLALPTYREGLGLVALEAAAAGVPAVTTDATGARDAVQEGVTGWRVPVGDSGALARALLEALTQPEVARARGAAGYRRVREEFAPEVVQQHWKTYYQELLAARGPGRGQAVKRPAARSTSPALLGVPLALLAGLLYVKQRRKECPLARPARRCSGFGASNESTRRGEVNDA</sequence>
<reference evidence="3 4" key="1">
    <citation type="submission" date="2019-04" db="EMBL/GenBank/DDBJ databases">
        <title>Deinococcus metalilatus MA1002 mutant No.5.</title>
        <authorList>
            <person name="Park W."/>
            <person name="Park C."/>
        </authorList>
    </citation>
    <scope>NUCLEOTIDE SEQUENCE [LARGE SCALE GENOMIC DNA]</scope>
    <source>
        <strain evidence="3 4">MA1002-m5</strain>
    </source>
</reference>
<dbReference type="CDD" id="cd03808">
    <property type="entry name" value="GT4_CapM-like"/>
    <property type="match status" value="1"/>
</dbReference>
<dbReference type="RefSeq" id="WP_129118043.1">
    <property type="nucleotide sequence ID" value="NZ_BSUI01000014.1"/>
</dbReference>